<dbReference type="InterPro" id="IPR043502">
    <property type="entry name" value="DNA/RNA_pol_sf"/>
</dbReference>
<accession>A0A371FEZ9</accession>
<dbReference type="Gene3D" id="3.10.10.10">
    <property type="entry name" value="HIV Type 1 Reverse Transcriptase, subunit A, domain 1"/>
    <property type="match status" value="1"/>
</dbReference>
<proteinExistence type="predicted"/>
<dbReference type="EMBL" id="QJKJ01009350">
    <property type="protein sequence ID" value="RDX76894.1"/>
    <property type="molecule type" value="Genomic_DNA"/>
</dbReference>
<protein>
    <submittedName>
        <fullName evidence="1">Uncharacterized protein</fullName>
    </submittedName>
</protein>
<dbReference type="OrthoDB" id="2919534at2759"/>
<sequence>MVCSRILYGFAGEQEPIKGVIELKTTFGEGNCVRSILVLYTIMDIDMPYNIIMGRPALNKLGAVVSTLHLCMKYSVGKEVGSVWVDTQVAQRCYEDSLRTDSAVNVLDLDLDPRCWFEYEKPLLVEDLKEVHIRPSTAHKTKIDTALEKEEESRLTRFLSKNRDMFAWTPDDMPGIDPNFITKIQADRPEEAEAGRGETKGCQGIDEQATRGRVYQGGAVSNMLANVVMVKKASGKWRMCTNYTDLNKAYLKDPYS</sequence>
<gene>
    <name evidence="1" type="ORF">CR513_43069</name>
</gene>
<feature type="non-terminal residue" evidence="1">
    <location>
        <position position="1"/>
    </location>
</feature>
<dbReference type="PANTHER" id="PTHR33240">
    <property type="entry name" value="OS08G0508500 PROTEIN"/>
    <property type="match status" value="1"/>
</dbReference>
<dbReference type="SUPFAM" id="SSF56672">
    <property type="entry name" value="DNA/RNA polymerases"/>
    <property type="match status" value="1"/>
</dbReference>
<dbReference type="AlphaFoldDB" id="A0A371FEZ9"/>
<dbReference type="Proteomes" id="UP000257109">
    <property type="component" value="Unassembled WGS sequence"/>
</dbReference>
<evidence type="ECO:0000313" key="2">
    <source>
        <dbReference type="Proteomes" id="UP000257109"/>
    </source>
</evidence>
<dbReference type="PANTHER" id="PTHR33240:SF15">
    <property type="entry name" value="GAG-PRO-LIKE PROTEIN"/>
    <property type="match status" value="1"/>
</dbReference>
<evidence type="ECO:0000313" key="1">
    <source>
        <dbReference type="EMBL" id="RDX76894.1"/>
    </source>
</evidence>
<organism evidence="1 2">
    <name type="scientific">Mucuna pruriens</name>
    <name type="common">Velvet bean</name>
    <name type="synonym">Dolichos pruriens</name>
    <dbReference type="NCBI Taxonomy" id="157652"/>
    <lineage>
        <taxon>Eukaryota</taxon>
        <taxon>Viridiplantae</taxon>
        <taxon>Streptophyta</taxon>
        <taxon>Embryophyta</taxon>
        <taxon>Tracheophyta</taxon>
        <taxon>Spermatophyta</taxon>
        <taxon>Magnoliopsida</taxon>
        <taxon>eudicotyledons</taxon>
        <taxon>Gunneridae</taxon>
        <taxon>Pentapetalae</taxon>
        <taxon>rosids</taxon>
        <taxon>fabids</taxon>
        <taxon>Fabales</taxon>
        <taxon>Fabaceae</taxon>
        <taxon>Papilionoideae</taxon>
        <taxon>50 kb inversion clade</taxon>
        <taxon>NPAAA clade</taxon>
        <taxon>indigoferoid/millettioid clade</taxon>
        <taxon>Phaseoleae</taxon>
        <taxon>Mucuna</taxon>
    </lineage>
</organism>
<reference evidence="1" key="1">
    <citation type="submission" date="2018-05" db="EMBL/GenBank/DDBJ databases">
        <title>Draft genome of Mucuna pruriens seed.</title>
        <authorList>
            <person name="Nnadi N.E."/>
            <person name="Vos R."/>
            <person name="Hasami M.H."/>
            <person name="Devisetty U.K."/>
            <person name="Aguiy J.C."/>
        </authorList>
    </citation>
    <scope>NUCLEOTIDE SEQUENCE [LARGE SCALE GENOMIC DNA]</scope>
    <source>
        <strain evidence="1">JCA_2017</strain>
    </source>
</reference>
<name>A0A371FEZ9_MUCPR</name>
<keyword evidence="2" id="KW-1185">Reference proteome</keyword>
<comment type="caution">
    <text evidence="1">The sequence shown here is derived from an EMBL/GenBank/DDBJ whole genome shotgun (WGS) entry which is preliminary data.</text>
</comment>